<name>A0A812SGY9_SYMPI</name>
<feature type="active site" description="Tele-phosphohistidine intermediate" evidence="1">
    <location>
        <position position="755"/>
    </location>
</feature>
<feature type="compositionally biased region" description="Acidic residues" evidence="3">
    <location>
        <begin position="56"/>
        <end position="83"/>
    </location>
</feature>
<comment type="caution">
    <text evidence="4">The sequence shown here is derived from an EMBL/GenBank/DDBJ whole genome shotgun (WGS) entry which is preliminary data.</text>
</comment>
<dbReference type="Pfam" id="PF00300">
    <property type="entry name" value="His_Phos_1"/>
    <property type="match status" value="1"/>
</dbReference>
<gene>
    <name evidence="4" type="ORF">SPIL2461_LOCUS12019</name>
</gene>
<evidence type="ECO:0000313" key="5">
    <source>
        <dbReference type="Proteomes" id="UP000649617"/>
    </source>
</evidence>
<feature type="active site" description="Proton donor/acceptor" evidence="1">
    <location>
        <position position="839"/>
    </location>
</feature>
<dbReference type="CDD" id="cd07067">
    <property type="entry name" value="HP_PGM_like"/>
    <property type="match status" value="1"/>
</dbReference>
<dbReference type="PANTHER" id="PTHR46192">
    <property type="entry name" value="BROAD-RANGE ACID PHOSPHATASE DET1"/>
    <property type="match status" value="1"/>
</dbReference>
<dbReference type="AlphaFoldDB" id="A0A812SGY9"/>
<dbReference type="InterPro" id="IPR001345">
    <property type="entry name" value="PG/BPGM_mutase_AS"/>
</dbReference>
<feature type="compositionally biased region" description="Low complexity" evidence="3">
    <location>
        <begin position="38"/>
        <end position="55"/>
    </location>
</feature>
<evidence type="ECO:0000256" key="3">
    <source>
        <dbReference type="SAM" id="MobiDB-lite"/>
    </source>
</evidence>
<dbReference type="EMBL" id="CAJNIZ010024025">
    <property type="protein sequence ID" value="CAE7473440.1"/>
    <property type="molecule type" value="Genomic_DNA"/>
</dbReference>
<dbReference type="InterPro" id="IPR013078">
    <property type="entry name" value="His_Pase_superF_clade-1"/>
</dbReference>
<evidence type="ECO:0000256" key="1">
    <source>
        <dbReference type="PIRSR" id="PIRSR613078-1"/>
    </source>
</evidence>
<dbReference type="InterPro" id="IPR052765">
    <property type="entry name" value="PGM-Related"/>
</dbReference>
<dbReference type="PROSITE" id="PS00175">
    <property type="entry name" value="PG_MUTASE"/>
    <property type="match status" value="1"/>
</dbReference>
<evidence type="ECO:0000313" key="4">
    <source>
        <dbReference type="EMBL" id="CAE7473440.1"/>
    </source>
</evidence>
<sequence>MVVYRPIAAATANRPAAFSRPVIGKVLQRPAYRLPRTAAQAPAPAPAESSPPLAEEVQDEVEDETFAQLDDADTGIDEPLPQDDEEVLEEEVLDLEEPVPENDEVPEVEVEAEALPAREDDLDVEDVAEDMREAVQGSIQLRRMLSGSEGDEPAAKKRKTDVAPDLDPEKAKLLARWGLSAERAVRYVMQAAAIEEVRKVMQTGWRPVAWAPRADGTHKTAAEQLNETILKFREDLYGPARGNQVDVVTAFARRWELPAADIAALRKLSHKDLRHVMKEFDGTSSVAQLSDEASLLVPVEEAEKTEDAAAEKPGLLTCSRLSNAFLLQKLFGRVGDANLTFSYLLAQHREALGHVGRIVATTFETIEVLRDLRNTFSEPDRERYGEIEHTVKEFPFELEDRHAEVLHNVDATRLAVDPRFQAKMHADSNAVPTRTNQVTMQLIKQKRVRIPACGDNALPGVELEAAVLQLLLIGLTIGLMVTGGTPIDDRTKRSPENYRCQSKGSDMVYTFRYEPSGSTPPKALIRRPPTKDDLFLSKEGKMPSSAEQKRRRLEEIYELFLTYVQGLVAAFTKQAKAAKAGHQALSMVELGMPTAARMVFMPAGCQVGVLQALLGRLALDTQSEERIAALWRPSSLAGALQLAQVASMLQIEEIMPELVTLISQQAMASGADAAELEAACQRLQSEAQVIRTQINRQTDHLPRRPTIYEVEIPFKKQMHGRIKLQDVGDRGVEVLRRYAEARREKLPLRVILVRHGQSEGNLDKSLFKTKGDNLMELTELGSRQAKAVGKRVKQVVRDEKVFFYVSPFQRTLQTARNMIFSAFDPHQVVDVSVDPRIREQEFGNLQGDNFVGLREESTKIRRFWYRFPTGESGADVYDRTRQWWDSMMSRHLMEDSGASSIIVVTHGLTMRLILMQLFHWSPNTFHTVWNPDNCAMYVLKKNMSSSAHYPYFVDEMEGDRLMSSIDLVVTFHDNSTKKLTLVDYLSIPPPRTLQLPAVKQLLAEQFGFDPLDIKGIDFYNGLFQRFQ</sequence>
<protein>
    <submittedName>
        <fullName evidence="4">Uncharacterized protein</fullName>
    </submittedName>
</protein>
<reference evidence="4" key="1">
    <citation type="submission" date="2021-02" db="EMBL/GenBank/DDBJ databases">
        <authorList>
            <person name="Dougan E. K."/>
            <person name="Rhodes N."/>
            <person name="Thang M."/>
            <person name="Chan C."/>
        </authorList>
    </citation>
    <scope>NUCLEOTIDE SEQUENCE</scope>
</reference>
<proteinExistence type="predicted"/>
<evidence type="ECO:0000256" key="2">
    <source>
        <dbReference type="PIRSR" id="PIRSR613078-2"/>
    </source>
</evidence>
<dbReference type="Gene3D" id="3.40.50.1240">
    <property type="entry name" value="Phosphoglycerate mutase-like"/>
    <property type="match status" value="1"/>
</dbReference>
<keyword evidence="5" id="KW-1185">Reference proteome</keyword>
<feature type="binding site" evidence="2">
    <location>
        <position position="810"/>
    </location>
    <ligand>
        <name>substrate</name>
    </ligand>
</feature>
<dbReference type="Proteomes" id="UP000649617">
    <property type="component" value="Unassembled WGS sequence"/>
</dbReference>
<dbReference type="InterPro" id="IPR029033">
    <property type="entry name" value="His_PPase_superfam"/>
</dbReference>
<accession>A0A812SGY9</accession>
<organism evidence="4 5">
    <name type="scientific">Symbiodinium pilosum</name>
    <name type="common">Dinoflagellate</name>
    <dbReference type="NCBI Taxonomy" id="2952"/>
    <lineage>
        <taxon>Eukaryota</taxon>
        <taxon>Sar</taxon>
        <taxon>Alveolata</taxon>
        <taxon>Dinophyceae</taxon>
        <taxon>Suessiales</taxon>
        <taxon>Symbiodiniaceae</taxon>
        <taxon>Symbiodinium</taxon>
    </lineage>
</organism>
<dbReference type="OrthoDB" id="354304at2759"/>
<feature type="region of interest" description="Disordered" evidence="3">
    <location>
        <begin position="34"/>
        <end position="83"/>
    </location>
</feature>
<dbReference type="SUPFAM" id="SSF53254">
    <property type="entry name" value="Phosphoglycerate mutase-like"/>
    <property type="match status" value="1"/>
</dbReference>
<dbReference type="SMART" id="SM00855">
    <property type="entry name" value="PGAM"/>
    <property type="match status" value="1"/>
</dbReference>
<feature type="region of interest" description="Disordered" evidence="3">
    <location>
        <begin position="145"/>
        <end position="164"/>
    </location>
</feature>
<dbReference type="GO" id="GO:0003824">
    <property type="term" value="F:catalytic activity"/>
    <property type="evidence" value="ECO:0007669"/>
    <property type="project" value="InterPro"/>
</dbReference>
<feature type="binding site" evidence="2">
    <location>
        <begin position="754"/>
        <end position="761"/>
    </location>
    <ligand>
        <name>substrate</name>
    </ligand>
</feature>